<evidence type="ECO:0000313" key="2">
    <source>
        <dbReference type="EMBL" id="ACB85793.1"/>
    </source>
</evidence>
<dbReference type="InParanoid" id="B2A821"/>
<dbReference type="OrthoDB" id="9838997at2"/>
<dbReference type="KEGG" id="nth:Nther_2227"/>
<feature type="coiled-coil region" evidence="1">
    <location>
        <begin position="47"/>
        <end position="111"/>
    </location>
</feature>
<dbReference type="EMBL" id="CP001034">
    <property type="protein sequence ID" value="ACB85793.1"/>
    <property type="molecule type" value="Genomic_DNA"/>
</dbReference>
<keyword evidence="1" id="KW-0175">Coiled coil</keyword>
<protein>
    <recommendedName>
        <fullName evidence="4">FlgN family protein</fullName>
    </recommendedName>
</protein>
<organism evidence="2 3">
    <name type="scientific">Natranaerobius thermophilus (strain ATCC BAA-1301 / DSM 18059 / JW/NM-WN-LF)</name>
    <dbReference type="NCBI Taxonomy" id="457570"/>
    <lineage>
        <taxon>Bacteria</taxon>
        <taxon>Bacillati</taxon>
        <taxon>Bacillota</taxon>
        <taxon>Clostridia</taxon>
        <taxon>Natranaerobiales</taxon>
        <taxon>Natranaerobiaceae</taxon>
        <taxon>Natranaerobius</taxon>
    </lineage>
</organism>
<name>B2A821_NATTJ</name>
<reference evidence="2 3" key="1">
    <citation type="submission" date="2008-04" db="EMBL/GenBank/DDBJ databases">
        <title>Complete sequence of chromosome of Natranaerobius thermophilus JW/NM-WN-LF.</title>
        <authorList>
            <consortium name="US DOE Joint Genome Institute"/>
            <person name="Copeland A."/>
            <person name="Lucas S."/>
            <person name="Lapidus A."/>
            <person name="Glavina del Rio T."/>
            <person name="Dalin E."/>
            <person name="Tice H."/>
            <person name="Bruce D."/>
            <person name="Goodwin L."/>
            <person name="Pitluck S."/>
            <person name="Chertkov O."/>
            <person name="Brettin T."/>
            <person name="Detter J.C."/>
            <person name="Han C."/>
            <person name="Kuske C.R."/>
            <person name="Schmutz J."/>
            <person name="Larimer F."/>
            <person name="Land M."/>
            <person name="Hauser L."/>
            <person name="Kyrpides N."/>
            <person name="Lykidis A."/>
            <person name="Mesbah N.M."/>
            <person name="Wiegel J."/>
        </authorList>
    </citation>
    <scope>NUCLEOTIDE SEQUENCE [LARGE SCALE GENOMIC DNA]</scope>
    <source>
        <strain evidence="3">ATCC BAA-1301 / DSM 18059 / JW/NM-WN-LF</strain>
    </source>
</reference>
<keyword evidence="3" id="KW-1185">Reference proteome</keyword>
<dbReference type="STRING" id="457570.Nther_2227"/>
<dbReference type="HOGENOM" id="CLU_1766049_0_0_9"/>
<proteinExistence type="predicted"/>
<dbReference type="Proteomes" id="UP000001683">
    <property type="component" value="Chromosome"/>
</dbReference>
<accession>B2A821</accession>
<dbReference type="RefSeq" id="WP_012448645.1">
    <property type="nucleotide sequence ID" value="NC_010718.1"/>
</dbReference>
<evidence type="ECO:0000256" key="1">
    <source>
        <dbReference type="SAM" id="Coils"/>
    </source>
</evidence>
<sequence length="147" mass="17658">MEKLNEWKQYLEQHRKLTKRFLHLTERQENLLNKEKIDECLNLFDKKKQVMDEITELQKTIAGYKEQYAHLVEEPLLSEIRELQSSSQENMETAMNKIENLEQEFNKRKLNIGEELKRVKQDKQTVNTYFSSKNKSKGEGVFFDKKS</sequence>
<reference evidence="2 3" key="2">
    <citation type="journal article" date="2011" name="J. Bacteriol.">
        <title>Complete genome sequence of the anaerobic, halophilic alkalithermophile Natranaerobius thermophilus JW/NM-WN-LF.</title>
        <authorList>
            <person name="Zhao B."/>
            <person name="Mesbah N.M."/>
            <person name="Dalin E."/>
            <person name="Goodwin L."/>
            <person name="Nolan M."/>
            <person name="Pitluck S."/>
            <person name="Chertkov O."/>
            <person name="Brettin T.S."/>
            <person name="Han J."/>
            <person name="Larimer F.W."/>
            <person name="Land M.L."/>
            <person name="Hauser L."/>
            <person name="Kyrpides N."/>
            <person name="Wiegel J."/>
        </authorList>
    </citation>
    <scope>NUCLEOTIDE SEQUENCE [LARGE SCALE GENOMIC DNA]</scope>
    <source>
        <strain evidence="3">ATCC BAA-1301 / DSM 18059 / JW/NM-WN-LF</strain>
    </source>
</reference>
<evidence type="ECO:0008006" key="4">
    <source>
        <dbReference type="Google" id="ProtNLM"/>
    </source>
</evidence>
<evidence type="ECO:0000313" key="3">
    <source>
        <dbReference type="Proteomes" id="UP000001683"/>
    </source>
</evidence>
<dbReference type="AlphaFoldDB" id="B2A821"/>
<gene>
    <name evidence="2" type="ordered locus">Nther_2227</name>
</gene>